<gene>
    <name evidence="2" type="ORF">TIFTF001_001783</name>
</gene>
<protein>
    <submittedName>
        <fullName evidence="2">Uncharacterized protein</fullName>
    </submittedName>
</protein>
<keyword evidence="3" id="KW-1185">Reference proteome</keyword>
<evidence type="ECO:0000313" key="3">
    <source>
        <dbReference type="Proteomes" id="UP001187192"/>
    </source>
</evidence>
<sequence length="124" mass="13964">MDNDHETCDEATAGVFTTTTTTTTTAAVSGGEKNSLWFRYVVISISVFTSRTTSTSLEEDHDRGDDDDEPTTTDEHVIEINPSSRWERVVRIVDEKDLMALRRHGGVDLVVSLQRSHFEVRQSF</sequence>
<organism evidence="2 3">
    <name type="scientific">Ficus carica</name>
    <name type="common">Common fig</name>
    <dbReference type="NCBI Taxonomy" id="3494"/>
    <lineage>
        <taxon>Eukaryota</taxon>
        <taxon>Viridiplantae</taxon>
        <taxon>Streptophyta</taxon>
        <taxon>Embryophyta</taxon>
        <taxon>Tracheophyta</taxon>
        <taxon>Spermatophyta</taxon>
        <taxon>Magnoliopsida</taxon>
        <taxon>eudicotyledons</taxon>
        <taxon>Gunneridae</taxon>
        <taxon>Pentapetalae</taxon>
        <taxon>rosids</taxon>
        <taxon>fabids</taxon>
        <taxon>Rosales</taxon>
        <taxon>Moraceae</taxon>
        <taxon>Ficeae</taxon>
        <taxon>Ficus</taxon>
    </lineage>
</organism>
<proteinExistence type="predicted"/>
<dbReference type="Proteomes" id="UP001187192">
    <property type="component" value="Unassembled WGS sequence"/>
</dbReference>
<dbReference type="AlphaFoldDB" id="A0AA87Z1L2"/>
<evidence type="ECO:0000313" key="2">
    <source>
        <dbReference type="EMBL" id="GMN27723.1"/>
    </source>
</evidence>
<accession>A0AA87Z1L2</accession>
<reference evidence="2" key="1">
    <citation type="submission" date="2023-07" db="EMBL/GenBank/DDBJ databases">
        <title>draft genome sequence of fig (Ficus carica).</title>
        <authorList>
            <person name="Takahashi T."/>
            <person name="Nishimura K."/>
        </authorList>
    </citation>
    <scope>NUCLEOTIDE SEQUENCE</scope>
</reference>
<comment type="caution">
    <text evidence="2">The sequence shown here is derived from an EMBL/GenBank/DDBJ whole genome shotgun (WGS) entry which is preliminary data.</text>
</comment>
<feature type="region of interest" description="Disordered" evidence="1">
    <location>
        <begin position="52"/>
        <end position="77"/>
    </location>
</feature>
<name>A0AA87Z1L2_FICCA</name>
<evidence type="ECO:0000256" key="1">
    <source>
        <dbReference type="SAM" id="MobiDB-lite"/>
    </source>
</evidence>
<dbReference type="EMBL" id="BTGU01000002">
    <property type="protein sequence ID" value="GMN27723.1"/>
    <property type="molecule type" value="Genomic_DNA"/>
</dbReference>